<evidence type="ECO:0000256" key="6">
    <source>
        <dbReference type="ARBA" id="ARBA00023244"/>
    </source>
</evidence>
<comment type="caution">
    <text evidence="11">The sequence shown here is derived from an EMBL/GenBank/DDBJ whole genome shotgun (WGS) entry which is preliminary data.</text>
</comment>
<dbReference type="NCBIfam" id="TIGR01464">
    <property type="entry name" value="hemE"/>
    <property type="match status" value="1"/>
</dbReference>
<comment type="pathway">
    <text evidence="1 8">Porphyrin-containing compound metabolism; protoporphyrin-IX biosynthesis; coproporphyrinogen-III from 5-aminolevulinate: step 4/4.</text>
</comment>
<dbReference type="AlphaFoldDB" id="A0A2T5BZ61"/>
<evidence type="ECO:0000256" key="8">
    <source>
        <dbReference type="RuleBase" id="RU000554"/>
    </source>
</evidence>
<name>A0A2T5BZ61_9BACT</name>
<dbReference type="UniPathway" id="UPA00251">
    <property type="reaction ID" value="UER00321"/>
</dbReference>
<dbReference type="GO" id="GO:0004853">
    <property type="term" value="F:uroporphyrinogen decarboxylase activity"/>
    <property type="evidence" value="ECO:0007669"/>
    <property type="project" value="UniProtKB-UniRule"/>
</dbReference>
<proteinExistence type="inferred from homology"/>
<keyword evidence="5 8" id="KW-0456">Lyase</keyword>
<comment type="similarity">
    <text evidence="2 9">Belongs to the uroporphyrinogen decarboxylase family.</text>
</comment>
<dbReference type="Gene3D" id="3.20.20.210">
    <property type="match status" value="1"/>
</dbReference>
<dbReference type="GO" id="GO:0005829">
    <property type="term" value="C:cytosol"/>
    <property type="evidence" value="ECO:0007669"/>
    <property type="project" value="TreeGrafter"/>
</dbReference>
<evidence type="ECO:0000259" key="10">
    <source>
        <dbReference type="PROSITE" id="PS00906"/>
    </source>
</evidence>
<dbReference type="RefSeq" id="WP_107823227.1">
    <property type="nucleotide sequence ID" value="NZ_OY782574.1"/>
</dbReference>
<keyword evidence="4 8" id="KW-0210">Decarboxylase</keyword>
<organism evidence="11 12">
    <name type="scientific">Mangrovibacterium marinum</name>
    <dbReference type="NCBI Taxonomy" id="1639118"/>
    <lineage>
        <taxon>Bacteria</taxon>
        <taxon>Pseudomonadati</taxon>
        <taxon>Bacteroidota</taxon>
        <taxon>Bacteroidia</taxon>
        <taxon>Marinilabiliales</taxon>
        <taxon>Prolixibacteraceae</taxon>
        <taxon>Mangrovibacterium</taxon>
    </lineage>
</organism>
<dbReference type="Proteomes" id="UP000243525">
    <property type="component" value="Unassembled WGS sequence"/>
</dbReference>
<dbReference type="PANTHER" id="PTHR21091:SF169">
    <property type="entry name" value="UROPORPHYRINOGEN DECARBOXYLASE"/>
    <property type="match status" value="1"/>
</dbReference>
<dbReference type="Pfam" id="PF01208">
    <property type="entry name" value="URO-D"/>
    <property type="match status" value="1"/>
</dbReference>
<evidence type="ECO:0000256" key="5">
    <source>
        <dbReference type="ARBA" id="ARBA00023239"/>
    </source>
</evidence>
<sequence length="343" mass="39135">MQDSIFLKKLNGQETERPPVWFMRQAGRVLPNYNKLKEDYTFHELMEDPKLAAEVTLMPIYDLGVDAAILFSDILVIPNAMGMDLEFTDHGPVFNKPLKSLTNPADHLAPLPEKLEYIYKNIEEIIAQRPANIPLIGFCGAPLTTLCYMVQGISSNPNFPDAIKFLFQHKAEAKKLIDAIADLSAFYAKKQIEHGVEAFQLFETHANLVPVELYNELFMPAVKKISRAVRETGTPFIFFPKGIATGLKYVTPELADFVSIDWQLSMEDARAMVHPEVGLQGNLDPRYLYGTQEEIKARLEAYIPFFQQHPKWIFNLGHGFLPDIPYENAKFVVDWIKTVDWKK</sequence>
<evidence type="ECO:0000313" key="12">
    <source>
        <dbReference type="Proteomes" id="UP000243525"/>
    </source>
</evidence>
<comment type="catalytic activity">
    <reaction evidence="8">
        <text>uroporphyrinogen III + 4 H(+) = coproporphyrinogen III + 4 CO2</text>
        <dbReference type="Rhea" id="RHEA:19865"/>
        <dbReference type="ChEBI" id="CHEBI:15378"/>
        <dbReference type="ChEBI" id="CHEBI:16526"/>
        <dbReference type="ChEBI" id="CHEBI:57308"/>
        <dbReference type="ChEBI" id="CHEBI:57309"/>
        <dbReference type="EC" id="4.1.1.37"/>
    </reaction>
</comment>
<keyword evidence="6 8" id="KW-0627">Porphyrin biosynthesis</keyword>
<dbReference type="PANTHER" id="PTHR21091">
    <property type="entry name" value="METHYLTETRAHYDROFOLATE:HOMOCYSTEINE METHYLTRANSFERASE RELATED"/>
    <property type="match status" value="1"/>
</dbReference>
<evidence type="ECO:0000256" key="4">
    <source>
        <dbReference type="ARBA" id="ARBA00022793"/>
    </source>
</evidence>
<dbReference type="InterPro" id="IPR006361">
    <property type="entry name" value="Uroporphyrinogen_deCO2ase_HemE"/>
</dbReference>
<accession>A0A2T5BZ61</accession>
<evidence type="ECO:0000313" key="11">
    <source>
        <dbReference type="EMBL" id="PTN07533.1"/>
    </source>
</evidence>
<dbReference type="InterPro" id="IPR000257">
    <property type="entry name" value="Uroporphyrinogen_deCOase"/>
</dbReference>
<evidence type="ECO:0000256" key="7">
    <source>
        <dbReference type="NCBIfam" id="TIGR01464"/>
    </source>
</evidence>
<dbReference type="EMBL" id="QAAD01000016">
    <property type="protein sequence ID" value="PTN07533.1"/>
    <property type="molecule type" value="Genomic_DNA"/>
</dbReference>
<dbReference type="InterPro" id="IPR038071">
    <property type="entry name" value="UROD/MetE-like_sf"/>
</dbReference>
<keyword evidence="12" id="KW-1185">Reference proteome</keyword>
<evidence type="ECO:0000256" key="1">
    <source>
        <dbReference type="ARBA" id="ARBA00004804"/>
    </source>
</evidence>
<evidence type="ECO:0000256" key="9">
    <source>
        <dbReference type="RuleBase" id="RU004169"/>
    </source>
</evidence>
<reference evidence="11 12" key="1">
    <citation type="submission" date="2018-04" db="EMBL/GenBank/DDBJ databases">
        <title>Genomic Encyclopedia of Archaeal and Bacterial Type Strains, Phase II (KMG-II): from individual species to whole genera.</title>
        <authorList>
            <person name="Goeker M."/>
        </authorList>
    </citation>
    <scope>NUCLEOTIDE SEQUENCE [LARGE SCALE GENOMIC DNA]</scope>
    <source>
        <strain evidence="11 12">DSM 28823</strain>
    </source>
</reference>
<evidence type="ECO:0000256" key="3">
    <source>
        <dbReference type="ARBA" id="ARBA00012288"/>
    </source>
</evidence>
<dbReference type="OrthoDB" id="9806656at2"/>
<protein>
    <recommendedName>
        <fullName evidence="3 7">Uroporphyrinogen decarboxylase</fullName>
        <ecNumber evidence="3 7">4.1.1.37</ecNumber>
    </recommendedName>
</protein>
<dbReference type="PROSITE" id="PS00906">
    <property type="entry name" value="UROD_1"/>
    <property type="match status" value="1"/>
</dbReference>
<dbReference type="SUPFAM" id="SSF51726">
    <property type="entry name" value="UROD/MetE-like"/>
    <property type="match status" value="1"/>
</dbReference>
<evidence type="ECO:0000256" key="2">
    <source>
        <dbReference type="ARBA" id="ARBA00009935"/>
    </source>
</evidence>
<dbReference type="EC" id="4.1.1.37" evidence="3 7"/>
<dbReference type="GO" id="GO:0006782">
    <property type="term" value="P:protoporphyrinogen IX biosynthetic process"/>
    <property type="evidence" value="ECO:0007669"/>
    <property type="project" value="UniProtKB-UniPathway"/>
</dbReference>
<feature type="domain" description="Uroporphyrinogen decarboxylase (URO-D)" evidence="10">
    <location>
        <begin position="19"/>
        <end position="28"/>
    </location>
</feature>
<gene>
    <name evidence="11" type="ORF">C8N47_11658</name>
</gene>